<dbReference type="InterPro" id="IPR014001">
    <property type="entry name" value="Helicase_ATP-bd"/>
</dbReference>
<dbReference type="EMBL" id="CP012801">
    <property type="protein sequence ID" value="ALJ57585.1"/>
    <property type="molecule type" value="Genomic_DNA"/>
</dbReference>
<dbReference type="RefSeq" id="WP_029426906.1">
    <property type="nucleotide sequence ID" value="NZ_CP012801.1"/>
</dbReference>
<dbReference type="InterPro" id="IPR001650">
    <property type="entry name" value="Helicase_C-like"/>
</dbReference>
<evidence type="ECO:0000313" key="6">
    <source>
        <dbReference type="EMBL" id="ALJ57585.1"/>
    </source>
</evidence>
<gene>
    <name evidence="6" type="primary">taqIM</name>
    <name evidence="6" type="ORF">BcellWH2_00309</name>
</gene>
<dbReference type="SUPFAM" id="SSF53335">
    <property type="entry name" value="S-adenosyl-L-methionine-dependent methyltransferases"/>
    <property type="match status" value="1"/>
</dbReference>
<dbReference type="InterPro" id="IPR029063">
    <property type="entry name" value="SAM-dependent_MTases_sf"/>
</dbReference>
<evidence type="ECO:0000256" key="2">
    <source>
        <dbReference type="ARBA" id="ARBA00022747"/>
    </source>
</evidence>
<evidence type="ECO:0000256" key="1">
    <source>
        <dbReference type="ARBA" id="ARBA00006594"/>
    </source>
</evidence>
<dbReference type="GO" id="GO:0031297">
    <property type="term" value="P:replication fork processing"/>
    <property type="evidence" value="ECO:0007669"/>
    <property type="project" value="TreeGrafter"/>
</dbReference>
<dbReference type="SMART" id="SM00490">
    <property type="entry name" value="HELICc"/>
    <property type="match status" value="1"/>
</dbReference>
<dbReference type="PROSITE" id="PS00092">
    <property type="entry name" value="N6_MTASE"/>
    <property type="match status" value="1"/>
</dbReference>
<evidence type="ECO:0000259" key="4">
    <source>
        <dbReference type="PROSITE" id="PS51192"/>
    </source>
</evidence>
<evidence type="ECO:0000256" key="3">
    <source>
        <dbReference type="ARBA" id="ARBA00022801"/>
    </source>
</evidence>
<dbReference type="GO" id="GO:0008170">
    <property type="term" value="F:N-methyltransferase activity"/>
    <property type="evidence" value="ECO:0007669"/>
    <property type="project" value="InterPro"/>
</dbReference>
<reference evidence="6 7" key="1">
    <citation type="journal article" date="2015" name="Science">
        <title>Genetic determinants of in vivo fitness and diet responsiveness in multiple human gut Bacteroides.</title>
        <authorList>
            <person name="Wu M."/>
            <person name="McNulty N.P."/>
            <person name="Rodionov D.A."/>
            <person name="Khoroshkin M.S."/>
            <person name="Griffin N.W."/>
            <person name="Cheng J."/>
            <person name="Latreille P."/>
            <person name="Kerstetter R.A."/>
            <person name="Terrapon N."/>
            <person name="Henrissat B."/>
            <person name="Osterman A.L."/>
            <person name="Gordon J.I."/>
        </authorList>
    </citation>
    <scope>NUCLEOTIDE SEQUENCE [LARGE SCALE GENOMIC DNA]</scope>
    <source>
        <strain evidence="6 7">WH2</strain>
    </source>
</reference>
<dbReference type="PROSITE" id="PS51192">
    <property type="entry name" value="HELICASE_ATP_BIND_1"/>
    <property type="match status" value="1"/>
</dbReference>
<sequence length="1000" mass="116533">MYAIIPQQIPQDRRAEINEKILCAIDSGKDLVPKESIYNCYTGIGGLHNLRQSDFTSYHEYAEAKKEFEMGQFFTPHDICRSMVETLSPTSAEMVLDMCCGMGNFFNHLPNLHNAYGFDIDGKAVAVARYLYPEAHIEKCDIQLYNPEQRFDIIVGNPPFNLKFDYRLSQEFYMDKAYDVLTPAGILMVIVPLSFMQNEFWEKTRVAKINSNFSFIGQTRLEHSAFSTVGVQNFATKIMVFLRRSLHIEMQPYNAEKFVSMDELKKRIAEVRKMKHRLRLQLMRECNHIDKEELEQFEYRLAKYMYELKAHAVLNRHVEKAEALVSKFRNQKPPENATREQIKEWERKKLTTGKVLGIIRRYITSQNVVPRKEVALVKTSYGFKLKQYAPRLLDKVTHKAAGINDLILGRAELPMPENVTEKNMRQIRAASKLIRRKQRQYETQNLQFAEMREDAGLKEYLDRTTFINKDGEVCEFTDLQKHDLNLVLQKRYALLNWQQGSGKTAAVYHRAKYLLKFRKAKNVIILAPAIATNMTWIPFLTINKERFRTIQTAGDLNNIPEGTFLVVSTSMLRKLKRGLMRFVKRTSGKLCLVFDESDEITNPTSQRTRNVLCIFRRLRYKILDTGTTTRNNIAELYSQFELLYNNSVNMICWSPQVYHENRDHEIEEENNPDYGTPFPAFRGHVLFRACHCPGKATVFGIEKQNQDVYNKDELSELIGKTVITRKFRDFAGEKYRIRTHTVRPSEGEHEVYRVIIEEFCRICELYYNSTGDTKKDAGLRLMRQIKLLIKACSVPHLIEGYYGDSYPSKTRYIERLIRTIPGKVAIGCTTLAAFDLYESYIREHFPDRPVFVVKGDVAFKKRQSIVTEFDSTINGILICTQQSLSSSVNIPTCNDVILESLQWNIPRMEQFYFRFIRLDSKEMKDVHYVTYEDSVEQNLMALVLTKERLNEFIKTGEVKEQSEIFEEFDITMSVIDSLLIRTQDSEGKIHISWGSQRITE</sequence>
<dbReference type="EC" id="2.1.1.72" evidence="6"/>
<dbReference type="InterPro" id="IPR027417">
    <property type="entry name" value="P-loop_NTPase"/>
</dbReference>
<dbReference type="GO" id="GO:0003677">
    <property type="term" value="F:DNA binding"/>
    <property type="evidence" value="ECO:0007669"/>
    <property type="project" value="InterPro"/>
</dbReference>
<dbReference type="PANTHER" id="PTHR45766">
    <property type="entry name" value="DNA ANNEALING HELICASE AND ENDONUCLEASE ZRANB3 FAMILY MEMBER"/>
    <property type="match status" value="1"/>
</dbReference>
<dbReference type="Pfam" id="PF02384">
    <property type="entry name" value="N6_Mtase"/>
    <property type="match status" value="1"/>
</dbReference>
<dbReference type="Proteomes" id="UP000061809">
    <property type="component" value="Chromosome"/>
</dbReference>
<dbReference type="AlphaFoldDB" id="A0A0P0G657"/>
<evidence type="ECO:0000313" key="7">
    <source>
        <dbReference type="Proteomes" id="UP000061809"/>
    </source>
</evidence>
<protein>
    <submittedName>
        <fullName evidence="6">Modification methylase TaqI</fullName>
        <ecNumber evidence="6">2.1.1.72</ecNumber>
    </submittedName>
</protein>
<dbReference type="InterPro" id="IPR003356">
    <property type="entry name" value="DNA_methylase_A-5"/>
</dbReference>
<feature type="domain" description="Helicase ATP-binding" evidence="4">
    <location>
        <begin position="484"/>
        <end position="646"/>
    </location>
</feature>
<dbReference type="GO" id="GO:0032259">
    <property type="term" value="P:methylation"/>
    <property type="evidence" value="ECO:0007669"/>
    <property type="project" value="UniProtKB-KW"/>
</dbReference>
<dbReference type="Gene3D" id="3.40.50.150">
    <property type="entry name" value="Vaccinia Virus protein VP39"/>
    <property type="match status" value="1"/>
</dbReference>
<dbReference type="CDD" id="cd02440">
    <property type="entry name" value="AdoMet_MTases"/>
    <property type="match status" value="1"/>
</dbReference>
<name>A0A0P0G657_9BACE</name>
<dbReference type="PRINTS" id="PR00507">
    <property type="entry name" value="N12N6MTFRASE"/>
</dbReference>
<dbReference type="PANTHER" id="PTHR45766:SF6">
    <property type="entry name" value="SWI_SNF-RELATED MATRIX-ASSOCIATED ACTIN-DEPENDENT REGULATOR OF CHROMATIN SUBFAMILY A-LIKE PROTEIN 1"/>
    <property type="match status" value="1"/>
</dbReference>
<dbReference type="KEGG" id="bcel:BcellWH2_00309"/>
<keyword evidence="6" id="KW-0808">Transferase</keyword>
<dbReference type="SMART" id="SM00487">
    <property type="entry name" value="DEXDc"/>
    <property type="match status" value="1"/>
</dbReference>
<keyword evidence="2" id="KW-0680">Restriction system</keyword>
<organism evidence="6 7">
    <name type="scientific">Bacteroides cellulosilyticus</name>
    <dbReference type="NCBI Taxonomy" id="246787"/>
    <lineage>
        <taxon>Bacteria</taxon>
        <taxon>Pseudomonadati</taxon>
        <taxon>Bacteroidota</taxon>
        <taxon>Bacteroidia</taxon>
        <taxon>Bacteroidales</taxon>
        <taxon>Bacteroidaceae</taxon>
        <taxon>Bacteroides</taxon>
    </lineage>
</organism>
<dbReference type="GO" id="GO:0009007">
    <property type="term" value="F:site-specific DNA-methyltransferase (adenine-specific) activity"/>
    <property type="evidence" value="ECO:0007669"/>
    <property type="project" value="UniProtKB-EC"/>
</dbReference>
<keyword evidence="6" id="KW-0489">Methyltransferase</keyword>
<dbReference type="GO" id="GO:0016787">
    <property type="term" value="F:hydrolase activity"/>
    <property type="evidence" value="ECO:0007669"/>
    <property type="project" value="UniProtKB-KW"/>
</dbReference>
<dbReference type="GO" id="GO:0006281">
    <property type="term" value="P:DNA repair"/>
    <property type="evidence" value="ECO:0007669"/>
    <property type="project" value="TreeGrafter"/>
</dbReference>
<dbReference type="Pfam" id="PF00271">
    <property type="entry name" value="Helicase_C"/>
    <property type="match status" value="1"/>
</dbReference>
<keyword evidence="3" id="KW-0378">Hydrolase</keyword>
<accession>A0A0P0G657</accession>
<evidence type="ECO:0000259" key="5">
    <source>
        <dbReference type="PROSITE" id="PS51194"/>
    </source>
</evidence>
<dbReference type="InterPro" id="IPR002052">
    <property type="entry name" value="DNA_methylase_N6_adenine_CS"/>
</dbReference>
<dbReference type="PATRIC" id="fig|246787.4.peg.325"/>
<dbReference type="Gene3D" id="3.40.50.300">
    <property type="entry name" value="P-loop containing nucleotide triphosphate hydrolases"/>
    <property type="match status" value="2"/>
</dbReference>
<feature type="domain" description="Helicase C-terminal" evidence="5">
    <location>
        <begin position="812"/>
        <end position="964"/>
    </location>
</feature>
<comment type="similarity">
    <text evidence="1">Belongs to the N(4)/N(6)-methyltransferase family.</text>
</comment>
<dbReference type="PROSITE" id="PS51194">
    <property type="entry name" value="HELICASE_CTER"/>
    <property type="match status" value="1"/>
</dbReference>
<dbReference type="GO" id="GO:0009307">
    <property type="term" value="P:DNA restriction-modification system"/>
    <property type="evidence" value="ECO:0007669"/>
    <property type="project" value="UniProtKB-KW"/>
</dbReference>
<dbReference type="SUPFAM" id="SSF52540">
    <property type="entry name" value="P-loop containing nucleoside triphosphate hydrolases"/>
    <property type="match status" value="2"/>
</dbReference>
<proteinExistence type="inferred from homology"/>